<dbReference type="InterPro" id="IPR013762">
    <property type="entry name" value="Integrase-like_cat_sf"/>
</dbReference>
<gene>
    <name evidence="3" type="primary">gmtY</name>
    <name evidence="3" type="ORF">RGQ13_10455</name>
</gene>
<evidence type="ECO:0000313" key="4">
    <source>
        <dbReference type="Proteomes" id="UP001258994"/>
    </source>
</evidence>
<name>A0ABY9TP62_9GAMM</name>
<evidence type="ECO:0000256" key="1">
    <source>
        <dbReference type="ARBA" id="ARBA00023172"/>
    </source>
</evidence>
<dbReference type="InterPro" id="IPR011010">
    <property type="entry name" value="DNA_brk_join_enz"/>
</dbReference>
<evidence type="ECO:0000259" key="2">
    <source>
        <dbReference type="PROSITE" id="PS51898"/>
    </source>
</evidence>
<accession>A0ABY9TP62</accession>
<dbReference type="NCBIfam" id="NF040693">
    <property type="entry name" value="recomb_GmtY"/>
    <property type="match status" value="1"/>
</dbReference>
<dbReference type="EMBL" id="CP134145">
    <property type="protein sequence ID" value="WNC70557.1"/>
    <property type="molecule type" value="Genomic_DNA"/>
</dbReference>
<dbReference type="SUPFAM" id="SSF56349">
    <property type="entry name" value="DNA breaking-rejoining enzymes"/>
    <property type="match status" value="1"/>
</dbReference>
<dbReference type="Gene3D" id="1.10.443.10">
    <property type="entry name" value="Intergrase catalytic core"/>
    <property type="match status" value="1"/>
</dbReference>
<dbReference type="RefSeq" id="WP_348389697.1">
    <property type="nucleotide sequence ID" value="NZ_CP134145.1"/>
</dbReference>
<protein>
    <submittedName>
        <fullName evidence="3">Gamma-mobile-trio recombinase GmtY</fullName>
    </submittedName>
</protein>
<reference evidence="4" key="1">
    <citation type="submission" date="2023-09" db="EMBL/GenBank/DDBJ databases">
        <authorList>
            <person name="Li S."/>
            <person name="Li X."/>
            <person name="Zhang C."/>
            <person name="Zhao Z."/>
        </authorList>
    </citation>
    <scope>NUCLEOTIDE SEQUENCE [LARGE SCALE GENOMIC DNA]</scope>
    <source>
        <strain evidence="4">SQ149</strain>
    </source>
</reference>
<organism evidence="3 4">
    <name type="scientific">Thalassotalea psychrophila</name>
    <dbReference type="NCBI Taxonomy" id="3065647"/>
    <lineage>
        <taxon>Bacteria</taxon>
        <taxon>Pseudomonadati</taxon>
        <taxon>Pseudomonadota</taxon>
        <taxon>Gammaproteobacteria</taxon>
        <taxon>Alteromonadales</taxon>
        <taxon>Colwelliaceae</taxon>
        <taxon>Thalassotalea</taxon>
    </lineage>
</organism>
<evidence type="ECO:0000313" key="3">
    <source>
        <dbReference type="EMBL" id="WNC70557.1"/>
    </source>
</evidence>
<dbReference type="PROSITE" id="PS51898">
    <property type="entry name" value="TYR_RECOMBINASE"/>
    <property type="match status" value="1"/>
</dbReference>
<dbReference type="InterPro" id="IPR002104">
    <property type="entry name" value="Integrase_catalytic"/>
</dbReference>
<feature type="domain" description="Tyr recombinase" evidence="2">
    <location>
        <begin position="194"/>
        <end position="452"/>
    </location>
</feature>
<keyword evidence="1" id="KW-0233">DNA recombination</keyword>
<dbReference type="Proteomes" id="UP001258994">
    <property type="component" value="Chromosome"/>
</dbReference>
<proteinExistence type="predicted"/>
<keyword evidence="4" id="KW-1185">Reference proteome</keyword>
<sequence>MSHPVVIRTTVHIDGNTQIRLPVIFTKQGILKSYLDYSIYNMHMSQSWLDASVRSVCLLVEFVEFNEAYYKNPSDLFKAFADKLFTGTVNRDGVDSTGLRWSKKSIQSANKTISYITQYSDWLCKNKGMDNNVNLNPWRAATNHEERLNWAAYSHKHSNAFLGHTWSHKSAIEMNKLSRNVRYKQDDRATDIDYAAKRFPDEHINDLLFKGFVKPCSLPCGPAYTRLELRDILITILIHFGGLRRSEPFHLWIDDVTPHPEDPEDALVTVFHPEIGHSPCFYTKGRLEIREETLAKNFNMKPRTKYESSKKIHAGWKNNKLSSMKGNFMVVHWFEPSAGKEFLFYWRLYLAKQYVKPNKKRPHPFAFTNKNGDPYSIDAFERKHRNAVKRIGLVADKDLGTTPHGHRYAYINRLEEANVSQLYIANAAHHKSAKSQDDYKSKSPKEIRAELCRLEKNVRTSLTFEHKDETDE</sequence>